<dbReference type="Proteomes" id="UP000664417">
    <property type="component" value="Unassembled WGS sequence"/>
</dbReference>
<name>A0A8J7Q7P8_9BACT</name>
<keyword evidence="2" id="KW-1185">Reference proteome</keyword>
<dbReference type="EMBL" id="JAFREP010000014">
    <property type="protein sequence ID" value="MBO1319906.1"/>
    <property type="molecule type" value="Genomic_DNA"/>
</dbReference>
<accession>A0A8J7Q7P8</accession>
<sequence length="206" mass="23579">MKKPIGLVFNGVWSQHLFAEASEFKKAYELVYIHDLADIDLSGYQAVVVPFQSNGAAMHAHREQFLTYLAKGGFLALFGDHADGFLPDTQWEERHVDNTWWKNRPDQPPITWTDESHPLYGELAPRHRGWHHHGVYTQIPPGARVVQKSRADEIVTWQTDQFGGLVFASTKDPIVEHGIRQIRHLHHYVQAFTNWAWAGGEMPAHV</sequence>
<proteinExistence type="predicted"/>
<evidence type="ECO:0000313" key="2">
    <source>
        <dbReference type="Proteomes" id="UP000664417"/>
    </source>
</evidence>
<comment type="caution">
    <text evidence="1">The sequence shown here is derived from an EMBL/GenBank/DDBJ whole genome shotgun (WGS) entry which is preliminary data.</text>
</comment>
<evidence type="ECO:0000313" key="1">
    <source>
        <dbReference type="EMBL" id="MBO1319906.1"/>
    </source>
</evidence>
<reference evidence="1" key="1">
    <citation type="submission" date="2021-03" db="EMBL/GenBank/DDBJ databases">
        <authorList>
            <person name="Wang G."/>
        </authorList>
    </citation>
    <scope>NUCLEOTIDE SEQUENCE</scope>
    <source>
        <strain evidence="1">KCTC 12899</strain>
    </source>
</reference>
<protein>
    <submittedName>
        <fullName evidence="1">Uncharacterized protein</fullName>
    </submittedName>
</protein>
<organism evidence="1 2">
    <name type="scientific">Acanthopleuribacter pedis</name>
    <dbReference type="NCBI Taxonomy" id="442870"/>
    <lineage>
        <taxon>Bacteria</taxon>
        <taxon>Pseudomonadati</taxon>
        <taxon>Acidobacteriota</taxon>
        <taxon>Holophagae</taxon>
        <taxon>Acanthopleuribacterales</taxon>
        <taxon>Acanthopleuribacteraceae</taxon>
        <taxon>Acanthopleuribacter</taxon>
    </lineage>
</organism>
<dbReference type="AlphaFoldDB" id="A0A8J7Q7P8"/>
<gene>
    <name evidence="1" type="ORF">J3U88_15625</name>
</gene>
<dbReference type="RefSeq" id="WP_207859857.1">
    <property type="nucleotide sequence ID" value="NZ_JAFREP010000014.1"/>
</dbReference>